<keyword evidence="1" id="KW-0472">Membrane</keyword>
<feature type="transmembrane region" description="Helical" evidence="1">
    <location>
        <begin position="7"/>
        <end position="25"/>
    </location>
</feature>
<dbReference type="EMBL" id="WSQA01000017">
    <property type="protein sequence ID" value="MVZ63913.1"/>
    <property type="molecule type" value="Genomic_DNA"/>
</dbReference>
<dbReference type="OrthoDB" id="917785at2"/>
<keyword evidence="1" id="KW-1133">Transmembrane helix</keyword>
<sequence length="494" mass="54756">MEKLNKHINWVILYTLSFFILWPLLPVAQQSNSSKTFKAGAALSNITPFLGGGIVGNFGEPPAAKYVHDELHARSLVLDDGSNKLAFVICDNIGIARHVCDAAKQQIQARTQIPVQNILIAGTHTHSATSAEGEGLRRRGWNKDRPLDEYQQFLAHRIADAVEMAIHNLQPAEIGWSSVHIPEHVFNRRWYLKKPAINPFGVMEQVKMNPGVGNPDLDKPAGPTDPELSFISIQSTNGEPIALLANYSLHYIGGVPMHDISADYFAVFANKMKSILQQKGQTVPFVGIMSNGTSGDINNIDVKATGSKFKPYEKMELVANDIADKVFKAQQQIRYQPWVKLQAQQADLTLQIRKPDQQLSAWAKRVLALPEGSKPLNHSLEKTYAERVTQLANEWPNEIAVPIQAFRIGDLQIGAIPFETFAETGLHLKQNPAASKTFTISFANGSFGYLPPPEQHALGGYETWLGTNRVEKEASRKIVALLEKQFKAMSQQAK</sequence>
<dbReference type="Pfam" id="PF04734">
    <property type="entry name" value="Ceramidase_alk"/>
    <property type="match status" value="1"/>
</dbReference>
<keyword evidence="1" id="KW-0812">Transmembrane</keyword>
<evidence type="ECO:0000256" key="1">
    <source>
        <dbReference type="SAM" id="Phobius"/>
    </source>
</evidence>
<dbReference type="Proteomes" id="UP000435036">
    <property type="component" value="Unassembled WGS sequence"/>
</dbReference>
<gene>
    <name evidence="3" type="ORF">GQF63_17970</name>
</gene>
<name>A0A6N8L2F8_9SPHI</name>
<keyword evidence="4" id="KW-1185">Reference proteome</keyword>
<comment type="caution">
    <text evidence="3">The sequence shown here is derived from an EMBL/GenBank/DDBJ whole genome shotgun (WGS) entry which is preliminary data.</text>
</comment>
<dbReference type="RefSeq" id="WP_160370631.1">
    <property type="nucleotide sequence ID" value="NZ_WSQA01000017.1"/>
</dbReference>
<evidence type="ECO:0000259" key="2">
    <source>
        <dbReference type="Pfam" id="PF04734"/>
    </source>
</evidence>
<dbReference type="AlphaFoldDB" id="A0A6N8L2F8"/>
<feature type="domain" description="Neutral/alkaline non-lysosomal ceramidase N-terminal" evidence="2">
    <location>
        <begin position="63"/>
        <end position="297"/>
    </location>
</feature>
<dbReference type="InterPro" id="IPR031329">
    <property type="entry name" value="NEUT/ALK_ceramidase_N"/>
</dbReference>
<reference evidence="3 4" key="1">
    <citation type="submission" date="2019-12" db="EMBL/GenBank/DDBJ databases">
        <authorList>
            <person name="Dong K."/>
        </authorList>
    </citation>
    <scope>NUCLEOTIDE SEQUENCE [LARGE SCALE GENOMIC DNA]</scope>
    <source>
        <strain evidence="3 4">JCM 31225</strain>
    </source>
</reference>
<proteinExistence type="predicted"/>
<accession>A0A6N8L2F8</accession>
<evidence type="ECO:0000313" key="4">
    <source>
        <dbReference type="Proteomes" id="UP000435036"/>
    </source>
</evidence>
<organism evidence="3 4">
    <name type="scientific">Sphingobacterium humi</name>
    <dbReference type="NCBI Taxonomy" id="1796905"/>
    <lineage>
        <taxon>Bacteria</taxon>
        <taxon>Pseudomonadati</taxon>
        <taxon>Bacteroidota</taxon>
        <taxon>Sphingobacteriia</taxon>
        <taxon>Sphingobacteriales</taxon>
        <taxon>Sphingobacteriaceae</taxon>
        <taxon>Sphingobacterium</taxon>
    </lineage>
</organism>
<protein>
    <recommendedName>
        <fullName evidence="2">Neutral/alkaline non-lysosomal ceramidase N-terminal domain-containing protein</fullName>
    </recommendedName>
</protein>
<evidence type="ECO:0000313" key="3">
    <source>
        <dbReference type="EMBL" id="MVZ63913.1"/>
    </source>
</evidence>